<sequence length="131" mass="14910">MNTAKFPSRKVDGSFCVDVGLQLLEGAPENICKVIDEWFSGVWMGANKTWTRTWSTGVNLEVKKDEVLVYSDEFLRAPMASLGSKSELRIRLFGTKSAKLWKDWLVSKIAPDLKEKFPYIGELLYIQDCID</sequence>
<organism evidence="1 2">
    <name type="scientific">Dyella psychrodurans</name>
    <dbReference type="NCBI Taxonomy" id="1927960"/>
    <lineage>
        <taxon>Bacteria</taxon>
        <taxon>Pseudomonadati</taxon>
        <taxon>Pseudomonadota</taxon>
        <taxon>Gammaproteobacteria</taxon>
        <taxon>Lysobacterales</taxon>
        <taxon>Rhodanobacteraceae</taxon>
        <taxon>Dyella</taxon>
    </lineage>
</organism>
<protein>
    <submittedName>
        <fullName evidence="1">Uncharacterized protein</fullName>
    </submittedName>
</protein>
<proteinExistence type="predicted"/>
<dbReference type="EMBL" id="QRBF01000003">
    <property type="protein sequence ID" value="RDS84295.1"/>
    <property type="molecule type" value="Genomic_DNA"/>
</dbReference>
<dbReference type="Proteomes" id="UP000255334">
    <property type="component" value="Unassembled WGS sequence"/>
</dbReference>
<reference evidence="1 2" key="1">
    <citation type="submission" date="2018-07" db="EMBL/GenBank/DDBJ databases">
        <title>Dyella monticola sp. nov. and Dyella psychrodurans sp. nov. isolated from monsoon evergreen broad-leaved forest soil of Dinghu Mountain, China.</title>
        <authorList>
            <person name="Gao Z."/>
            <person name="Qiu L."/>
        </authorList>
    </citation>
    <scope>NUCLEOTIDE SEQUENCE [LARGE SCALE GENOMIC DNA]</scope>
    <source>
        <strain evidence="1 2">4MSK11</strain>
    </source>
</reference>
<keyword evidence="2" id="KW-1185">Reference proteome</keyword>
<gene>
    <name evidence="1" type="ORF">DWU99_11185</name>
</gene>
<accession>A0A370X7V4</accession>
<comment type="caution">
    <text evidence="1">The sequence shown here is derived from an EMBL/GenBank/DDBJ whole genome shotgun (WGS) entry which is preliminary data.</text>
</comment>
<dbReference type="AlphaFoldDB" id="A0A370X7V4"/>
<dbReference type="RefSeq" id="WP_115478096.1">
    <property type="nucleotide sequence ID" value="NZ_QRBF01000003.1"/>
</dbReference>
<evidence type="ECO:0000313" key="1">
    <source>
        <dbReference type="EMBL" id="RDS84295.1"/>
    </source>
</evidence>
<evidence type="ECO:0000313" key="2">
    <source>
        <dbReference type="Proteomes" id="UP000255334"/>
    </source>
</evidence>
<name>A0A370X7V4_9GAMM</name>